<proteinExistence type="predicted"/>
<dbReference type="EMBL" id="FNTD01000003">
    <property type="protein sequence ID" value="SEB30578.1"/>
    <property type="molecule type" value="Genomic_DNA"/>
</dbReference>
<sequence length="50" mass="5370">MRGQPAGMDKLIDLVSTLVSGAVIAVLAAWLTNRARNHQEQQAEIGALRV</sequence>
<evidence type="ECO:0000313" key="2">
    <source>
        <dbReference type="EMBL" id="SEB30578.1"/>
    </source>
</evidence>
<gene>
    <name evidence="2" type="ORF">SAMN04490357_0053</name>
</gene>
<evidence type="ECO:0000313" key="3">
    <source>
        <dbReference type="Proteomes" id="UP000182375"/>
    </source>
</evidence>
<keyword evidence="1" id="KW-0812">Transmembrane</keyword>
<evidence type="ECO:0000256" key="1">
    <source>
        <dbReference type="SAM" id="Phobius"/>
    </source>
</evidence>
<keyword evidence="1" id="KW-1133">Transmembrane helix</keyword>
<dbReference type="Proteomes" id="UP000182375">
    <property type="component" value="Unassembled WGS sequence"/>
</dbReference>
<protein>
    <submittedName>
        <fullName evidence="2">Uncharacterized protein</fullName>
    </submittedName>
</protein>
<reference evidence="2 3" key="1">
    <citation type="submission" date="2016-10" db="EMBL/GenBank/DDBJ databases">
        <authorList>
            <person name="de Groot N.N."/>
        </authorList>
    </citation>
    <scope>NUCLEOTIDE SEQUENCE [LARGE SCALE GENOMIC DNA]</scope>
    <source>
        <strain evidence="2 3">DSM 40306</strain>
    </source>
</reference>
<name>A0A1H4IB62_9ACTN</name>
<keyword evidence="1" id="KW-0472">Membrane</keyword>
<feature type="transmembrane region" description="Helical" evidence="1">
    <location>
        <begin position="12"/>
        <end position="31"/>
    </location>
</feature>
<accession>A0A1H4IB62</accession>
<dbReference type="AlphaFoldDB" id="A0A1H4IB62"/>
<organism evidence="2 3">
    <name type="scientific">Streptomyces misionensis</name>
    <dbReference type="NCBI Taxonomy" id="67331"/>
    <lineage>
        <taxon>Bacteria</taxon>
        <taxon>Bacillati</taxon>
        <taxon>Actinomycetota</taxon>
        <taxon>Actinomycetes</taxon>
        <taxon>Kitasatosporales</taxon>
        <taxon>Streptomycetaceae</taxon>
        <taxon>Streptomyces</taxon>
    </lineage>
</organism>